<evidence type="ECO:0000256" key="1">
    <source>
        <dbReference type="SAM" id="MobiDB-lite"/>
    </source>
</evidence>
<dbReference type="EMBL" id="ASTJ01000036">
    <property type="protein sequence ID" value="EPC01353.1"/>
    <property type="molecule type" value="Genomic_DNA"/>
</dbReference>
<organism evidence="2 3">
    <name type="scientific">Litchfieldella anticariensis (strain DSM 16096 / CECT 5854 / CIP 108499 / LMG 22089 / FP35)</name>
    <name type="common">Halomonas anticariensis</name>
    <dbReference type="NCBI Taxonomy" id="1121939"/>
    <lineage>
        <taxon>Bacteria</taxon>
        <taxon>Pseudomonadati</taxon>
        <taxon>Pseudomonadota</taxon>
        <taxon>Gammaproteobacteria</taxon>
        <taxon>Oceanospirillales</taxon>
        <taxon>Halomonadaceae</taxon>
        <taxon>Litchfieldella</taxon>
    </lineage>
</organism>
<dbReference type="STRING" id="1121939.L861_12330"/>
<feature type="compositionally biased region" description="Basic and acidic residues" evidence="1">
    <location>
        <begin position="65"/>
        <end position="84"/>
    </location>
</feature>
<keyword evidence="3" id="KW-1185">Reference proteome</keyword>
<reference evidence="2 3" key="1">
    <citation type="journal article" date="2013" name="Genome Announc.">
        <title>Draft genome sequence of the moderately halophilic gammaproteobacterium Halomonas anticariensis FP35.</title>
        <authorList>
            <person name="Tahrioui A."/>
            <person name="Quesada E."/>
            <person name="Llamas I."/>
        </authorList>
    </citation>
    <scope>NUCLEOTIDE SEQUENCE [LARGE SCALE GENOMIC DNA]</scope>
    <source>
        <strain evidence="3">DSM 16096 / CECT 5854 / LMG 22089 / FP35</strain>
    </source>
</reference>
<name>S2KLM5_LITA3</name>
<feature type="region of interest" description="Disordered" evidence="1">
    <location>
        <begin position="1"/>
        <end position="98"/>
    </location>
</feature>
<feature type="compositionally biased region" description="Basic and acidic residues" evidence="1">
    <location>
        <begin position="1"/>
        <end position="23"/>
    </location>
</feature>
<gene>
    <name evidence="2" type="ORF">L861_12330</name>
</gene>
<dbReference type="PATRIC" id="fig|1121939.11.peg.3525"/>
<dbReference type="Proteomes" id="UP000014463">
    <property type="component" value="Unassembled WGS sequence"/>
</dbReference>
<dbReference type="RefSeq" id="WP_016418045.1">
    <property type="nucleotide sequence ID" value="NZ_AUAB01000024.1"/>
</dbReference>
<protein>
    <submittedName>
        <fullName evidence="2">Uncharacterized protein</fullName>
    </submittedName>
</protein>
<accession>S2KLM5</accession>
<proteinExistence type="predicted"/>
<comment type="caution">
    <text evidence="2">The sequence shown here is derived from an EMBL/GenBank/DDBJ whole genome shotgun (WGS) entry which is preliminary data.</text>
</comment>
<sequence>MDAREYLARKGVRLDKDKDKPNTLEELAWSRAREAGQHRPRTGTPYDWEDWERYHEELASGADELQQKIDPEAHLHHVGDRGATHGEGNPSAVPLKKP</sequence>
<evidence type="ECO:0000313" key="2">
    <source>
        <dbReference type="EMBL" id="EPC01353.1"/>
    </source>
</evidence>
<evidence type="ECO:0000313" key="3">
    <source>
        <dbReference type="Proteomes" id="UP000014463"/>
    </source>
</evidence>
<dbReference type="AlphaFoldDB" id="S2KLM5"/>